<keyword evidence="2" id="KW-0732">Signal</keyword>
<evidence type="ECO:0000313" key="3">
    <source>
        <dbReference type="EMBL" id="CAE0465143.1"/>
    </source>
</evidence>
<evidence type="ECO:0008006" key="4">
    <source>
        <dbReference type="Google" id="ProtNLM"/>
    </source>
</evidence>
<dbReference type="AlphaFoldDB" id="A0A7S3Q431"/>
<organism evidence="3">
    <name type="scientific">Chaetoceros debilis</name>
    <dbReference type="NCBI Taxonomy" id="122233"/>
    <lineage>
        <taxon>Eukaryota</taxon>
        <taxon>Sar</taxon>
        <taxon>Stramenopiles</taxon>
        <taxon>Ochrophyta</taxon>
        <taxon>Bacillariophyta</taxon>
        <taxon>Coscinodiscophyceae</taxon>
        <taxon>Chaetocerotophycidae</taxon>
        <taxon>Chaetocerotales</taxon>
        <taxon>Chaetocerotaceae</taxon>
        <taxon>Chaetoceros</taxon>
    </lineage>
</organism>
<proteinExistence type="predicted"/>
<protein>
    <recommendedName>
        <fullName evidence="4">ShKT domain-containing protein</fullName>
    </recommendedName>
</protein>
<name>A0A7S3Q431_9STRA</name>
<evidence type="ECO:0000256" key="1">
    <source>
        <dbReference type="SAM" id="MobiDB-lite"/>
    </source>
</evidence>
<feature type="signal peptide" evidence="2">
    <location>
        <begin position="1"/>
        <end position="19"/>
    </location>
</feature>
<accession>A0A7S3Q431</accession>
<feature type="region of interest" description="Disordered" evidence="1">
    <location>
        <begin position="85"/>
        <end position="125"/>
    </location>
</feature>
<feature type="chain" id="PRO_5031527025" description="ShKT domain-containing protein" evidence="2">
    <location>
        <begin position="20"/>
        <end position="235"/>
    </location>
</feature>
<reference evidence="3" key="1">
    <citation type="submission" date="2021-01" db="EMBL/GenBank/DDBJ databases">
        <authorList>
            <person name="Corre E."/>
            <person name="Pelletier E."/>
            <person name="Niang G."/>
            <person name="Scheremetjew M."/>
            <person name="Finn R."/>
            <person name="Kale V."/>
            <person name="Holt S."/>
            <person name="Cochrane G."/>
            <person name="Meng A."/>
            <person name="Brown T."/>
            <person name="Cohen L."/>
        </authorList>
    </citation>
    <scope>NUCLEOTIDE SEQUENCE</scope>
    <source>
        <strain evidence="3">MM31A-1</strain>
    </source>
</reference>
<feature type="compositionally biased region" description="Low complexity" evidence="1">
    <location>
        <begin position="86"/>
        <end position="104"/>
    </location>
</feature>
<sequence length="235" mass="26465">MIPLLFFSLVVLLFQDANASCKGLDMDDPNYQFTLFHDNKTLVKCSWLTENDDKLSNRKTTYCPYVELHCPISCNYVCTTKAPIQTPTSRPSSMPSTSPTKLPTISPTKGPTKFPSKAPTNAPTGPCADSSTYEWTNDLGNTVDCAWLTKNSKQSRQRIERWCEEANVSFACPITCETCTISCVDDATYQLSLLNQNTQKFCTWISFNTNEIEERRNMYCDKEGDRCPKSCGFCP</sequence>
<gene>
    <name evidence="3" type="ORF">CDEB00056_LOCUS9984</name>
</gene>
<dbReference type="EMBL" id="HBIO01012833">
    <property type="protein sequence ID" value="CAE0465143.1"/>
    <property type="molecule type" value="Transcribed_RNA"/>
</dbReference>
<evidence type="ECO:0000256" key="2">
    <source>
        <dbReference type="SAM" id="SignalP"/>
    </source>
</evidence>